<evidence type="ECO:0000256" key="7">
    <source>
        <dbReference type="ARBA" id="ARBA00022692"/>
    </source>
</evidence>
<feature type="transmembrane region" description="Helical" evidence="17">
    <location>
        <begin position="447"/>
        <end position="468"/>
    </location>
</feature>
<dbReference type="PANTHER" id="PTHR12147:SF58">
    <property type="entry name" value="VACUOLAR MEMBRANE PROTEASE"/>
    <property type="match status" value="1"/>
</dbReference>
<protein>
    <recommendedName>
        <fullName evidence="15">Peptide hydrolase</fullName>
        <ecNumber evidence="15">3.4.-.-</ecNumber>
    </recommendedName>
</protein>
<feature type="domain" description="Peptidase M28" evidence="18">
    <location>
        <begin position="122"/>
        <end position="292"/>
    </location>
</feature>
<dbReference type="AlphaFoldDB" id="A0A165A3T4"/>
<evidence type="ECO:0000256" key="17">
    <source>
        <dbReference type="SAM" id="Phobius"/>
    </source>
</evidence>
<accession>A0A165A3T4</accession>
<evidence type="ECO:0000256" key="1">
    <source>
        <dbReference type="ARBA" id="ARBA00001947"/>
    </source>
</evidence>
<gene>
    <name evidence="21" type="ORF">SISNIDRAFT_448685</name>
</gene>
<keyword evidence="22" id="KW-1185">Reference proteome</keyword>
<keyword evidence="6 15" id="KW-0645">Protease</keyword>
<name>A0A165A3T4_9AGAM</name>
<feature type="domain" description="Vacuolar membrane protease C-terminal" evidence="19">
    <location>
        <begin position="647"/>
        <end position="844"/>
    </location>
</feature>
<evidence type="ECO:0000256" key="6">
    <source>
        <dbReference type="ARBA" id="ARBA00022670"/>
    </source>
</evidence>
<feature type="transmembrane region" description="Helical" evidence="17">
    <location>
        <begin position="414"/>
        <end position="435"/>
    </location>
</feature>
<keyword evidence="7 17" id="KW-0812">Transmembrane</keyword>
<evidence type="ECO:0000256" key="4">
    <source>
        <dbReference type="ARBA" id="ARBA00010918"/>
    </source>
</evidence>
<evidence type="ECO:0000256" key="5">
    <source>
        <dbReference type="ARBA" id="ARBA00022554"/>
    </source>
</evidence>
<dbReference type="GO" id="GO:0006508">
    <property type="term" value="P:proteolysis"/>
    <property type="evidence" value="ECO:0007669"/>
    <property type="project" value="UniProtKB-KW"/>
</dbReference>
<feature type="transmembrane region" description="Helical" evidence="17">
    <location>
        <begin position="387"/>
        <end position="408"/>
    </location>
</feature>
<evidence type="ECO:0000256" key="3">
    <source>
        <dbReference type="ARBA" id="ARBA00004128"/>
    </source>
</evidence>
<evidence type="ECO:0000313" key="21">
    <source>
        <dbReference type="EMBL" id="KZS98448.1"/>
    </source>
</evidence>
<comment type="subcellular location">
    <subcellularLocation>
        <location evidence="3">Vacuole membrane</location>
        <topology evidence="3">Multi-pass membrane protein</topology>
    </subcellularLocation>
</comment>
<dbReference type="Pfam" id="PF22251">
    <property type="entry name" value="PFF1_TM"/>
    <property type="match status" value="1"/>
</dbReference>
<evidence type="ECO:0000256" key="11">
    <source>
        <dbReference type="ARBA" id="ARBA00022989"/>
    </source>
</evidence>
<keyword evidence="14" id="KW-0325">Glycoprotein</keyword>
<reference evidence="21 22" key="1">
    <citation type="journal article" date="2016" name="Mol. Biol. Evol.">
        <title>Comparative Genomics of Early-Diverging Mushroom-Forming Fungi Provides Insights into the Origins of Lignocellulose Decay Capabilities.</title>
        <authorList>
            <person name="Nagy L.G."/>
            <person name="Riley R."/>
            <person name="Tritt A."/>
            <person name="Adam C."/>
            <person name="Daum C."/>
            <person name="Floudas D."/>
            <person name="Sun H."/>
            <person name="Yadav J.S."/>
            <person name="Pangilinan J."/>
            <person name="Larsson K.H."/>
            <person name="Matsuura K."/>
            <person name="Barry K."/>
            <person name="Labutti K."/>
            <person name="Kuo R."/>
            <person name="Ohm R.A."/>
            <person name="Bhattacharya S.S."/>
            <person name="Shirouzu T."/>
            <person name="Yoshinaga Y."/>
            <person name="Martin F.M."/>
            <person name="Grigoriev I.V."/>
            <person name="Hibbett D.S."/>
        </authorList>
    </citation>
    <scope>NUCLEOTIDE SEQUENCE [LARGE SCALE GENOMIC DNA]</scope>
    <source>
        <strain evidence="21 22">HHB9708</strain>
    </source>
</reference>
<dbReference type="InterPro" id="IPR007484">
    <property type="entry name" value="Peptidase_M28"/>
</dbReference>
<evidence type="ECO:0000256" key="14">
    <source>
        <dbReference type="ARBA" id="ARBA00023180"/>
    </source>
</evidence>
<dbReference type="CDD" id="cd03875">
    <property type="entry name" value="M28_Fxna_like"/>
    <property type="match status" value="1"/>
</dbReference>
<dbReference type="InterPro" id="IPR053975">
    <property type="entry name" value="PFF1_C"/>
</dbReference>
<feature type="compositionally biased region" description="Basic and acidic residues" evidence="16">
    <location>
        <begin position="512"/>
        <end position="524"/>
    </location>
</feature>
<feature type="domain" description="Vacuolar membrane protease transmembrane" evidence="20">
    <location>
        <begin position="381"/>
        <end position="549"/>
    </location>
</feature>
<dbReference type="Pfam" id="PF22250">
    <property type="entry name" value="PFF1_C"/>
    <property type="match status" value="1"/>
</dbReference>
<dbReference type="OrthoDB" id="76293at2759"/>
<keyword evidence="9 15" id="KW-0378">Hydrolase</keyword>
<evidence type="ECO:0000259" key="20">
    <source>
        <dbReference type="Pfam" id="PF22251"/>
    </source>
</evidence>
<feature type="transmembrane region" description="Helical" evidence="17">
    <location>
        <begin position="620"/>
        <end position="641"/>
    </location>
</feature>
<dbReference type="Gene3D" id="3.40.630.10">
    <property type="entry name" value="Zn peptidases"/>
    <property type="match status" value="1"/>
</dbReference>
<dbReference type="SUPFAM" id="SSF53187">
    <property type="entry name" value="Zn-dependent exopeptidases"/>
    <property type="match status" value="1"/>
</dbReference>
<evidence type="ECO:0000313" key="22">
    <source>
        <dbReference type="Proteomes" id="UP000076722"/>
    </source>
</evidence>
<dbReference type="EC" id="3.4.-.-" evidence="15"/>
<evidence type="ECO:0000256" key="12">
    <source>
        <dbReference type="ARBA" id="ARBA00023049"/>
    </source>
</evidence>
<evidence type="ECO:0000259" key="18">
    <source>
        <dbReference type="Pfam" id="PF04389"/>
    </source>
</evidence>
<evidence type="ECO:0000256" key="13">
    <source>
        <dbReference type="ARBA" id="ARBA00023136"/>
    </source>
</evidence>
<feature type="transmembrane region" description="Helical" evidence="17">
    <location>
        <begin position="474"/>
        <end position="494"/>
    </location>
</feature>
<evidence type="ECO:0000256" key="9">
    <source>
        <dbReference type="ARBA" id="ARBA00022801"/>
    </source>
</evidence>
<feature type="transmembrane region" description="Helical" evidence="17">
    <location>
        <begin position="552"/>
        <end position="578"/>
    </location>
</feature>
<dbReference type="EMBL" id="KV419395">
    <property type="protein sequence ID" value="KZS98448.1"/>
    <property type="molecule type" value="Genomic_DNA"/>
</dbReference>
<evidence type="ECO:0000259" key="19">
    <source>
        <dbReference type="Pfam" id="PF22250"/>
    </source>
</evidence>
<dbReference type="GO" id="GO:0005774">
    <property type="term" value="C:vacuolar membrane"/>
    <property type="evidence" value="ECO:0007669"/>
    <property type="project" value="UniProtKB-SubCell"/>
</dbReference>
<keyword evidence="13 17" id="KW-0472">Membrane</keyword>
<proteinExistence type="inferred from homology"/>
<feature type="transmembrane region" description="Helical" evidence="17">
    <location>
        <begin position="347"/>
        <end position="366"/>
    </location>
</feature>
<comment type="cofactor">
    <cofactor evidence="1">
        <name>Zn(2+)</name>
        <dbReference type="ChEBI" id="CHEBI:29105"/>
    </cofactor>
</comment>
<keyword evidence="10 15" id="KW-0862">Zinc</keyword>
<keyword evidence="5" id="KW-0926">Vacuole</keyword>
<dbReference type="InterPro" id="IPR045175">
    <property type="entry name" value="M28_fam"/>
</dbReference>
<keyword evidence="11 17" id="KW-1133">Transmembrane helix</keyword>
<dbReference type="STRING" id="1314777.A0A165A3T4"/>
<evidence type="ECO:0000256" key="2">
    <source>
        <dbReference type="ARBA" id="ARBA00003273"/>
    </source>
</evidence>
<evidence type="ECO:0000256" key="8">
    <source>
        <dbReference type="ARBA" id="ARBA00022723"/>
    </source>
</evidence>
<sequence>MARSGRFTRLVTFTVWPATLLILVSTLAVVIPTFYFYDELPSIPKPARRYGIDLDQAYSDLQTITSRPHPYNSHQNDLVHDYILSRLQNIAKKHDNIHVIDDVASNATFSQGSSATYYEGNNLLMRIEGTSGLSAILFSAHFDSVSTAPGATDDGMGVAALLQLAEYFAANRPKRDVVFNINNGEEDGLHGAHVFLEHPWAKLPSSFLNLEGAAGGGRPILFRSSSTKLTHSFSHVPHPHGNVVGQDALQRGVIKSGTDFSVYTDAGIPGLDVAFYKRRSVYHTKDDSVPTLGGKGSLWSMIEIAVVAGKSLAEDGNLNDSPDSIAPIFFDLFGEVLLVISFRTMTIINIVLLAVGPVLTLLLIVLASKNRKLYWGKQGWFRFPLSLILSAGVSIGLAFLVAFINPYIVYSSPYLVLLAFVSAAFVFQYLPLRLLAHFRPIPRQKTIVLLELYIVSWLLLLFSTITITRFNLGAFYFLTFSNAGVFLSLLLALAEQFELRPVPAPPPAVDSNHNESDENNHTVEEATENTPLLSREETDGDRFLAEDEENQIILWAIQFLLVVPFSAILLLHLSLLLLGSTNQTLADGNAALPLYLTIAILSFLTISGFAPFMHKIHRSLTAIVVVILAVATLLLLFKFPFTQSSPLKVFFSQSIDLDTGVNAVNLIGLPSYLGRYIIPEIPSTGNESVNCTSSSIRPGLETCSWDGPAADTAAGHPADWLTVDIKSGEPGRAVIKIKGVDTRACRISFDRPVTNLHVIGSSPFFQELYPPPVTGLTALQLWSRTWEREFEVDVTWKGDAGLSGRVGCGWADIQSGKVPAFDEVISFLPNWSTVTKAGAALVEVTKGFSV</sequence>
<dbReference type="InterPro" id="IPR048024">
    <property type="entry name" value="Fxna-like_M28_dom"/>
</dbReference>
<organism evidence="21 22">
    <name type="scientific">Sistotremastrum niveocremeum HHB9708</name>
    <dbReference type="NCBI Taxonomy" id="1314777"/>
    <lineage>
        <taxon>Eukaryota</taxon>
        <taxon>Fungi</taxon>
        <taxon>Dikarya</taxon>
        <taxon>Basidiomycota</taxon>
        <taxon>Agaricomycotina</taxon>
        <taxon>Agaricomycetes</taxon>
        <taxon>Sistotremastrales</taxon>
        <taxon>Sistotremastraceae</taxon>
        <taxon>Sertulicium</taxon>
        <taxon>Sertulicium niveocremeum</taxon>
    </lineage>
</organism>
<dbReference type="InterPro" id="IPR053976">
    <property type="entry name" value="PFF1_TM"/>
</dbReference>
<dbReference type="GO" id="GO:0046872">
    <property type="term" value="F:metal ion binding"/>
    <property type="evidence" value="ECO:0007669"/>
    <property type="project" value="UniProtKB-KW"/>
</dbReference>
<dbReference type="GO" id="GO:0008235">
    <property type="term" value="F:metalloexopeptidase activity"/>
    <property type="evidence" value="ECO:0007669"/>
    <property type="project" value="InterPro"/>
</dbReference>
<comment type="function">
    <text evidence="2">May be involved in vacuolar sorting and osmoregulation.</text>
</comment>
<evidence type="ECO:0000256" key="16">
    <source>
        <dbReference type="SAM" id="MobiDB-lite"/>
    </source>
</evidence>
<feature type="transmembrane region" description="Helical" evidence="17">
    <location>
        <begin position="590"/>
        <end position="613"/>
    </location>
</feature>
<evidence type="ECO:0000256" key="10">
    <source>
        <dbReference type="ARBA" id="ARBA00022833"/>
    </source>
</evidence>
<keyword evidence="12" id="KW-0482">Metalloprotease</keyword>
<dbReference type="Pfam" id="PF04389">
    <property type="entry name" value="Peptidase_M28"/>
    <property type="match status" value="1"/>
</dbReference>
<feature type="region of interest" description="Disordered" evidence="16">
    <location>
        <begin position="506"/>
        <end position="533"/>
    </location>
</feature>
<evidence type="ECO:0000256" key="15">
    <source>
        <dbReference type="RuleBase" id="RU361240"/>
    </source>
</evidence>
<dbReference type="Proteomes" id="UP000076722">
    <property type="component" value="Unassembled WGS sequence"/>
</dbReference>
<dbReference type="PANTHER" id="PTHR12147">
    <property type="entry name" value="METALLOPEPTIDASE M28 FAMILY MEMBER"/>
    <property type="match status" value="1"/>
</dbReference>
<keyword evidence="8 15" id="KW-0479">Metal-binding</keyword>
<comment type="similarity">
    <text evidence="4 15">Belongs to the peptidase M28 family.</text>
</comment>